<dbReference type="NCBIfam" id="TIGR01163">
    <property type="entry name" value="rpe"/>
    <property type="match status" value="1"/>
</dbReference>
<evidence type="ECO:0000256" key="5">
    <source>
        <dbReference type="ARBA" id="ARBA00001954"/>
    </source>
</evidence>
<dbReference type="EMBL" id="LRPM01000039">
    <property type="protein sequence ID" value="KWZ77990.1"/>
    <property type="molecule type" value="Genomic_DNA"/>
</dbReference>
<name>A0A133KEP9_9FIRM</name>
<comment type="cofactor">
    <cofactor evidence="10 13">
        <name>a divalent metal cation</name>
        <dbReference type="ChEBI" id="CHEBI:60240"/>
    </cofactor>
    <text evidence="10 13">Binds 1 divalent metal cation per subunit.</text>
</comment>
<dbReference type="OrthoDB" id="1645589at2"/>
<dbReference type="CDD" id="cd00429">
    <property type="entry name" value="RPE"/>
    <property type="match status" value="1"/>
</dbReference>
<keyword evidence="9 10" id="KW-0413">Isomerase</keyword>
<gene>
    <name evidence="10" type="primary">rpe</name>
    <name evidence="15" type="ORF">HMPREF3200_01039</name>
</gene>
<evidence type="ECO:0000256" key="12">
    <source>
        <dbReference type="PIRSR" id="PIRSR001461-1"/>
    </source>
</evidence>
<reference evidence="16" key="1">
    <citation type="submission" date="2016-01" db="EMBL/GenBank/DDBJ databases">
        <authorList>
            <person name="Mitreva M."/>
            <person name="Pepin K.H."/>
            <person name="Mihindukulasuriya K.A."/>
            <person name="Fulton R."/>
            <person name="Fronick C."/>
            <person name="O'Laughlin M."/>
            <person name="Miner T."/>
            <person name="Herter B."/>
            <person name="Rosa B.A."/>
            <person name="Cordes M."/>
            <person name="Tomlinson C."/>
            <person name="Wollam A."/>
            <person name="Palsikar V.B."/>
            <person name="Mardis E.R."/>
            <person name="Wilson R.K."/>
        </authorList>
    </citation>
    <scope>NUCLEOTIDE SEQUENCE [LARGE SCALE GENOMIC DNA]</scope>
    <source>
        <strain evidence="16">MJR8151</strain>
    </source>
</reference>
<evidence type="ECO:0000256" key="1">
    <source>
        <dbReference type="ARBA" id="ARBA00001782"/>
    </source>
</evidence>
<feature type="binding site" evidence="10 14">
    <location>
        <begin position="141"/>
        <end position="144"/>
    </location>
    <ligand>
        <name>substrate</name>
    </ligand>
</feature>
<dbReference type="SUPFAM" id="SSF51366">
    <property type="entry name" value="Ribulose-phoshate binding barrel"/>
    <property type="match status" value="1"/>
</dbReference>
<keyword evidence="13" id="KW-0862">Zinc</keyword>
<feature type="binding site" evidence="10">
    <location>
        <begin position="174"/>
        <end position="176"/>
    </location>
    <ligand>
        <name>substrate</name>
    </ligand>
</feature>
<dbReference type="PROSITE" id="PS01086">
    <property type="entry name" value="RIBUL_P_3_EPIMER_2"/>
    <property type="match status" value="1"/>
</dbReference>
<proteinExistence type="inferred from homology"/>
<comment type="cofactor">
    <cofactor evidence="2">
        <name>Mn(2+)</name>
        <dbReference type="ChEBI" id="CHEBI:29035"/>
    </cofactor>
</comment>
<evidence type="ECO:0000256" key="9">
    <source>
        <dbReference type="ARBA" id="ARBA00023235"/>
    </source>
</evidence>
<comment type="cofactor">
    <cofactor evidence="3">
        <name>Co(2+)</name>
        <dbReference type="ChEBI" id="CHEBI:48828"/>
    </cofactor>
</comment>
<dbReference type="EC" id="5.1.3.1" evidence="7 10"/>
<evidence type="ECO:0000313" key="16">
    <source>
        <dbReference type="Proteomes" id="UP000070383"/>
    </source>
</evidence>
<dbReference type="RefSeq" id="WP_060929418.1">
    <property type="nucleotide sequence ID" value="NZ_CAMPNK010000014.1"/>
</dbReference>
<evidence type="ECO:0000256" key="10">
    <source>
        <dbReference type="HAMAP-Rule" id="MF_02227"/>
    </source>
</evidence>
<dbReference type="GO" id="GO:0046872">
    <property type="term" value="F:metal ion binding"/>
    <property type="evidence" value="ECO:0007669"/>
    <property type="project" value="UniProtKB-UniRule"/>
</dbReference>
<dbReference type="GO" id="GO:0005737">
    <property type="term" value="C:cytoplasm"/>
    <property type="evidence" value="ECO:0007669"/>
    <property type="project" value="UniProtKB-ARBA"/>
</dbReference>
<sequence>MVELAPSILSCDFSKLQEDLDATKDTGLKMIHIDVMDGLFVPNISFAFKIIKDIRDKNDYFFDTHLMIVDPIRYIDRFVEAGCDRLTIHYEASDSPLEAIKKIKACGIEAGISLKPKTACEKILPLLAYVDAVLVMSVEPGFGGQSFMEESLDKVKFLRKYIDENKLSCKIEIDGGIKTENVRKVIAAGCDEIVSGSDIFAKEDIRGQIEKYYQIFNEDSH</sequence>
<dbReference type="GO" id="GO:0004750">
    <property type="term" value="F:D-ribulose-phosphate 3-epimerase activity"/>
    <property type="evidence" value="ECO:0007669"/>
    <property type="project" value="UniProtKB-UniRule"/>
</dbReference>
<organism evidence="15 16">
    <name type="scientific">Anaerococcus tetradius</name>
    <dbReference type="NCBI Taxonomy" id="33036"/>
    <lineage>
        <taxon>Bacteria</taxon>
        <taxon>Bacillati</taxon>
        <taxon>Bacillota</taxon>
        <taxon>Tissierellia</taxon>
        <taxon>Tissierellales</taxon>
        <taxon>Peptoniphilaceae</taxon>
        <taxon>Anaerococcus</taxon>
    </lineage>
</organism>
<dbReference type="InterPro" id="IPR000056">
    <property type="entry name" value="Ribul_P_3_epim-like"/>
</dbReference>
<evidence type="ECO:0000256" key="3">
    <source>
        <dbReference type="ARBA" id="ARBA00001941"/>
    </source>
</evidence>
<keyword evidence="13" id="KW-0464">Manganese</keyword>
<keyword evidence="13" id="KW-0170">Cobalt</keyword>
<feature type="active site" description="Proton acceptor" evidence="10 12">
    <location>
        <position position="34"/>
    </location>
</feature>
<dbReference type="PANTHER" id="PTHR11749">
    <property type="entry name" value="RIBULOSE-5-PHOSPHATE-3-EPIMERASE"/>
    <property type="match status" value="1"/>
</dbReference>
<evidence type="ECO:0000256" key="14">
    <source>
        <dbReference type="PIRSR" id="PIRSR001461-3"/>
    </source>
</evidence>
<dbReference type="GO" id="GO:0006098">
    <property type="term" value="P:pentose-phosphate shunt"/>
    <property type="evidence" value="ECO:0007669"/>
    <property type="project" value="UniProtKB-UniRule"/>
</dbReference>
<dbReference type="NCBIfam" id="NF004076">
    <property type="entry name" value="PRK05581.1-4"/>
    <property type="match status" value="1"/>
</dbReference>
<keyword evidence="16" id="KW-1185">Reference proteome</keyword>
<feature type="binding site" evidence="14">
    <location>
        <position position="176"/>
    </location>
    <ligand>
        <name>substrate</name>
    </ligand>
</feature>
<dbReference type="FunFam" id="3.20.20.70:FF:000004">
    <property type="entry name" value="Ribulose-phosphate 3-epimerase"/>
    <property type="match status" value="1"/>
</dbReference>
<evidence type="ECO:0000256" key="2">
    <source>
        <dbReference type="ARBA" id="ARBA00001936"/>
    </source>
</evidence>
<evidence type="ECO:0000256" key="6">
    <source>
        <dbReference type="ARBA" id="ARBA00009541"/>
    </source>
</evidence>
<dbReference type="PATRIC" id="fig|33036.3.peg.1030"/>
<dbReference type="PIRSF" id="PIRSF001461">
    <property type="entry name" value="RPE"/>
    <property type="match status" value="1"/>
</dbReference>
<dbReference type="GO" id="GO:0019323">
    <property type="term" value="P:pentose catabolic process"/>
    <property type="evidence" value="ECO:0007669"/>
    <property type="project" value="UniProtKB-UniRule"/>
</dbReference>
<dbReference type="AlphaFoldDB" id="A0A133KEP9"/>
<feature type="binding site" evidence="10 14">
    <location>
        <begin position="196"/>
        <end position="197"/>
    </location>
    <ligand>
        <name>substrate</name>
    </ligand>
</feature>
<evidence type="ECO:0000313" key="15">
    <source>
        <dbReference type="EMBL" id="KWZ77990.1"/>
    </source>
</evidence>
<dbReference type="InterPro" id="IPR011060">
    <property type="entry name" value="RibuloseP-bd_barrel"/>
</dbReference>
<dbReference type="STRING" id="33036.HMPREF3200_01039"/>
<comment type="function">
    <text evidence="10">Catalyzes the reversible epimerization of D-ribulose 5-phosphate to D-xylulose 5-phosphate.</text>
</comment>
<comment type="pathway">
    <text evidence="10">Carbohydrate degradation.</text>
</comment>
<dbReference type="InterPro" id="IPR013785">
    <property type="entry name" value="Aldolase_TIM"/>
</dbReference>
<evidence type="ECO:0000256" key="7">
    <source>
        <dbReference type="ARBA" id="ARBA00013188"/>
    </source>
</evidence>
<dbReference type="Pfam" id="PF00834">
    <property type="entry name" value="Ribul_P_3_epim"/>
    <property type="match status" value="1"/>
</dbReference>
<accession>A0A133KEP9</accession>
<evidence type="ECO:0000256" key="4">
    <source>
        <dbReference type="ARBA" id="ARBA00001947"/>
    </source>
</evidence>
<dbReference type="PROSITE" id="PS01085">
    <property type="entry name" value="RIBUL_P_3_EPIMER_1"/>
    <property type="match status" value="1"/>
</dbReference>
<feature type="binding site" evidence="10 13">
    <location>
        <position position="34"/>
    </location>
    <ligand>
        <name>a divalent metal cation</name>
        <dbReference type="ChEBI" id="CHEBI:60240"/>
    </ligand>
</feature>
<comment type="similarity">
    <text evidence="6 10 11">Belongs to the ribulose-phosphate 3-epimerase family.</text>
</comment>
<feature type="binding site" evidence="10 13">
    <location>
        <position position="174"/>
    </location>
    <ligand>
        <name>a divalent metal cation</name>
        <dbReference type="ChEBI" id="CHEBI:60240"/>
    </ligand>
</feature>
<dbReference type="Proteomes" id="UP000070383">
    <property type="component" value="Unassembled WGS sequence"/>
</dbReference>
<feature type="binding site" evidence="10 13">
    <location>
        <position position="32"/>
    </location>
    <ligand>
        <name>a divalent metal cation</name>
        <dbReference type="ChEBI" id="CHEBI:60240"/>
    </ligand>
</feature>
<keyword evidence="8 10" id="KW-0479">Metal-binding</keyword>
<feature type="active site" description="Proton donor" evidence="10 12">
    <location>
        <position position="174"/>
    </location>
</feature>
<comment type="catalytic activity">
    <reaction evidence="1 10 11">
        <text>D-ribulose 5-phosphate = D-xylulose 5-phosphate</text>
        <dbReference type="Rhea" id="RHEA:13677"/>
        <dbReference type="ChEBI" id="CHEBI:57737"/>
        <dbReference type="ChEBI" id="CHEBI:58121"/>
        <dbReference type="EC" id="5.1.3.1"/>
    </reaction>
</comment>
<evidence type="ECO:0000256" key="8">
    <source>
        <dbReference type="ARBA" id="ARBA00022723"/>
    </source>
</evidence>
<evidence type="ECO:0000256" key="11">
    <source>
        <dbReference type="PIRNR" id="PIRNR001461"/>
    </source>
</evidence>
<keyword evidence="10 11" id="KW-0119">Carbohydrate metabolism</keyword>
<dbReference type="Gene3D" id="3.20.20.70">
    <property type="entry name" value="Aldolase class I"/>
    <property type="match status" value="1"/>
</dbReference>
<feature type="binding site" evidence="10 14">
    <location>
        <position position="7"/>
    </location>
    <ligand>
        <name>substrate</name>
    </ligand>
</feature>
<comment type="cofactor">
    <cofactor evidence="5">
        <name>Fe(2+)</name>
        <dbReference type="ChEBI" id="CHEBI:29033"/>
    </cofactor>
</comment>
<comment type="cofactor">
    <cofactor evidence="4">
        <name>Zn(2+)</name>
        <dbReference type="ChEBI" id="CHEBI:29105"/>
    </cofactor>
</comment>
<evidence type="ECO:0000256" key="13">
    <source>
        <dbReference type="PIRSR" id="PIRSR001461-2"/>
    </source>
</evidence>
<feature type="binding site" evidence="10 13">
    <location>
        <position position="65"/>
    </location>
    <ligand>
        <name>a divalent metal cation</name>
        <dbReference type="ChEBI" id="CHEBI:60240"/>
    </ligand>
</feature>
<dbReference type="HAMAP" id="MF_02227">
    <property type="entry name" value="RPE"/>
    <property type="match status" value="1"/>
</dbReference>
<feature type="binding site" evidence="10 14">
    <location>
        <position position="65"/>
    </location>
    <ligand>
        <name>substrate</name>
    </ligand>
</feature>
<dbReference type="InterPro" id="IPR026019">
    <property type="entry name" value="Ribul_P_3_epim"/>
</dbReference>
<comment type="caution">
    <text evidence="15">The sequence shown here is derived from an EMBL/GenBank/DDBJ whole genome shotgun (WGS) entry which is preliminary data.</text>
</comment>
<protein>
    <recommendedName>
        <fullName evidence="7 10">Ribulose-phosphate 3-epimerase</fullName>
        <ecNumber evidence="7 10">5.1.3.1</ecNumber>
    </recommendedName>
</protein>